<keyword evidence="8 12" id="KW-0812">Transmembrane</keyword>
<evidence type="ECO:0000256" key="4">
    <source>
        <dbReference type="ARBA" id="ARBA00022553"/>
    </source>
</evidence>
<dbReference type="RefSeq" id="WP_134532841.1">
    <property type="nucleotide sequence ID" value="NZ_SOFG01000004.1"/>
</dbReference>
<keyword evidence="2" id="KW-0813">Transport</keyword>
<dbReference type="NCBIfam" id="TIGR01427">
    <property type="entry name" value="PTS_IIC_fructo"/>
    <property type="match status" value="1"/>
</dbReference>
<keyword evidence="10 12" id="KW-1133">Transmembrane helix</keyword>
<keyword evidence="11 12" id="KW-0472">Membrane</keyword>
<dbReference type="InterPro" id="IPR002178">
    <property type="entry name" value="PTS_EIIA_type-2_dom"/>
</dbReference>
<reference evidence="16 17" key="1">
    <citation type="submission" date="2019-03" db="EMBL/GenBank/DDBJ databases">
        <title>Genomics of glacier-inhabiting Cryobacterium strains.</title>
        <authorList>
            <person name="Liu Q."/>
            <person name="Xin Y.-H."/>
        </authorList>
    </citation>
    <scope>NUCLEOTIDE SEQUENCE [LARGE SCALE GENOMIC DNA]</scope>
    <source>
        <strain evidence="16 17">MDB2-B</strain>
    </source>
</reference>
<comment type="subcellular location">
    <subcellularLocation>
        <location evidence="1">Cell inner membrane</location>
        <topology evidence="1">Multi-pass membrane protein</topology>
    </subcellularLocation>
</comment>
<feature type="transmembrane region" description="Helical" evidence="12">
    <location>
        <begin position="470"/>
        <end position="490"/>
    </location>
</feature>
<dbReference type="Gene3D" id="3.40.930.10">
    <property type="entry name" value="Mannitol-specific EII, Chain A"/>
    <property type="match status" value="1"/>
</dbReference>
<feature type="transmembrane region" description="Helical" evidence="12">
    <location>
        <begin position="393"/>
        <end position="423"/>
    </location>
</feature>
<dbReference type="CDD" id="cd00211">
    <property type="entry name" value="PTS_IIA_fru"/>
    <property type="match status" value="1"/>
</dbReference>
<dbReference type="PANTHER" id="PTHR30505">
    <property type="entry name" value="FRUCTOSE-LIKE PERMEASE"/>
    <property type="match status" value="1"/>
</dbReference>
<dbReference type="InterPro" id="IPR006327">
    <property type="entry name" value="PTS_IIC_fruc"/>
</dbReference>
<dbReference type="InterPro" id="IPR003353">
    <property type="entry name" value="PTS_IIB_fruc"/>
</dbReference>
<evidence type="ECO:0000256" key="11">
    <source>
        <dbReference type="ARBA" id="ARBA00023136"/>
    </source>
</evidence>
<feature type="transmembrane region" description="Helical" evidence="12">
    <location>
        <begin position="524"/>
        <end position="545"/>
    </location>
</feature>
<evidence type="ECO:0000256" key="3">
    <source>
        <dbReference type="ARBA" id="ARBA00022475"/>
    </source>
</evidence>
<feature type="transmembrane region" description="Helical" evidence="12">
    <location>
        <begin position="308"/>
        <end position="331"/>
    </location>
</feature>
<evidence type="ECO:0000256" key="12">
    <source>
        <dbReference type="SAM" id="Phobius"/>
    </source>
</evidence>
<protein>
    <submittedName>
        <fullName evidence="16">PTS lactose transporter subunit IIC</fullName>
    </submittedName>
</protein>
<keyword evidence="7" id="KW-0598">Phosphotransferase system</keyword>
<evidence type="ECO:0000256" key="1">
    <source>
        <dbReference type="ARBA" id="ARBA00004429"/>
    </source>
</evidence>
<evidence type="ECO:0000259" key="13">
    <source>
        <dbReference type="PROSITE" id="PS51094"/>
    </source>
</evidence>
<evidence type="ECO:0000256" key="6">
    <source>
        <dbReference type="ARBA" id="ARBA00022679"/>
    </source>
</evidence>
<keyword evidence="3" id="KW-1003">Cell membrane</keyword>
<feature type="domain" description="PTS EIIB type-2" evidence="14">
    <location>
        <begin position="173"/>
        <end position="268"/>
    </location>
</feature>
<evidence type="ECO:0000256" key="8">
    <source>
        <dbReference type="ARBA" id="ARBA00022692"/>
    </source>
</evidence>
<dbReference type="SUPFAM" id="SSF52794">
    <property type="entry name" value="PTS system IIB component-like"/>
    <property type="match status" value="1"/>
</dbReference>
<evidence type="ECO:0000259" key="15">
    <source>
        <dbReference type="PROSITE" id="PS51104"/>
    </source>
</evidence>
<organism evidence="16 17">
    <name type="scientific">Cryobacterium algoricola</name>
    <dbReference type="NCBI Taxonomy" id="1259183"/>
    <lineage>
        <taxon>Bacteria</taxon>
        <taxon>Bacillati</taxon>
        <taxon>Actinomycetota</taxon>
        <taxon>Actinomycetes</taxon>
        <taxon>Micrococcales</taxon>
        <taxon>Microbacteriaceae</taxon>
        <taxon>Cryobacterium</taxon>
    </lineage>
</organism>
<dbReference type="InterPro" id="IPR016152">
    <property type="entry name" value="PTrfase/Anion_transptr"/>
</dbReference>
<sequence>MSALITPELVALDKNLGAAPSSVIRRLAELVVGAGRATEIESLYADALAREAKTATGIPGGLAIPHCRSAAVTEPTLALARLSTPVDFGAGDGPADLVFLIAAPAGADQEHLKILAKLSRSLMKPAFTAALRAAKTPAEIVELVTNVVSPVPVAAGVAAAAPAVSTSTGVKRLVAVTACPTGIAHTYMAAEALSAAAEAAGVEMQVETQGSAGLTMLDPAIIAAADAVIFAVDVDVRGRERFAGKPVIQVPVKRGIDEPAKLIADAIAASQNPNARRVGGTAGAAEVDEKNEHFGQKVKRALLTGVSYMIPFVAGGGLLIALGFLLGGYEITKIADVVTLQNSLFNLPEGGLAIYLGAVFFKIGALSMGFLVPALAGYISFAIADRPGIAPGFVAGAVAGFMGAGFLGGIAGGLLAGVAAASFARLNVPRWLRSLMPVVIIPLIASIVASGLMFLVLGGPIAWLTAALNTWLTGMSGAAAIVLGLILGLMMGFDLGGPVNKVAYAFAVAGLGTATVVNQAPWQIMAAVMAAGMVPPLAMALATVLDKKLFSPIERENGKAAWLLGASFISEGAIPFAAADPLRVIPASMLGAGVTGALSMAWGVTSKAPHGGIFVFFAIDSFALFALAIAIGTVVAGLAVIALKRYTTKKVTTGVEAPVLVTA</sequence>
<dbReference type="CDD" id="cd05569">
    <property type="entry name" value="PTS_IIB_fructose"/>
    <property type="match status" value="1"/>
</dbReference>
<keyword evidence="17" id="KW-1185">Reference proteome</keyword>
<dbReference type="InterPro" id="IPR003352">
    <property type="entry name" value="PTS_EIIC"/>
</dbReference>
<evidence type="ECO:0000256" key="9">
    <source>
        <dbReference type="ARBA" id="ARBA00022777"/>
    </source>
</evidence>
<dbReference type="PANTHER" id="PTHR30505:SF0">
    <property type="entry name" value="FRUCTOSE-LIKE PTS SYSTEM EIIBC COMPONENT-RELATED"/>
    <property type="match status" value="1"/>
</dbReference>
<feature type="domain" description="PTS EIIC type-2" evidence="15">
    <location>
        <begin position="298"/>
        <end position="653"/>
    </location>
</feature>
<dbReference type="InterPro" id="IPR013011">
    <property type="entry name" value="PTS_EIIB_2"/>
</dbReference>
<dbReference type="Gene3D" id="3.40.50.2300">
    <property type="match status" value="1"/>
</dbReference>
<keyword evidence="5" id="KW-0762">Sugar transport</keyword>
<dbReference type="Pfam" id="PF02302">
    <property type="entry name" value="PTS_IIB"/>
    <property type="match status" value="1"/>
</dbReference>
<dbReference type="Pfam" id="PF00359">
    <property type="entry name" value="PTS_EIIA_2"/>
    <property type="match status" value="1"/>
</dbReference>
<dbReference type="EMBL" id="SOFG01000004">
    <property type="protein sequence ID" value="TFB90831.1"/>
    <property type="molecule type" value="Genomic_DNA"/>
</dbReference>
<evidence type="ECO:0000256" key="10">
    <source>
        <dbReference type="ARBA" id="ARBA00022989"/>
    </source>
</evidence>
<dbReference type="PROSITE" id="PS51094">
    <property type="entry name" value="PTS_EIIA_TYPE_2"/>
    <property type="match status" value="1"/>
</dbReference>
<feature type="transmembrane region" description="Helical" evidence="12">
    <location>
        <begin position="502"/>
        <end position="518"/>
    </location>
</feature>
<dbReference type="SUPFAM" id="SSF55804">
    <property type="entry name" value="Phoshotransferase/anion transport protein"/>
    <property type="match status" value="1"/>
</dbReference>
<feature type="transmembrane region" description="Helical" evidence="12">
    <location>
        <begin position="584"/>
        <end position="602"/>
    </location>
</feature>
<keyword evidence="6" id="KW-0808">Transferase</keyword>
<evidence type="ECO:0000259" key="14">
    <source>
        <dbReference type="PROSITE" id="PS51099"/>
    </source>
</evidence>
<evidence type="ECO:0000256" key="5">
    <source>
        <dbReference type="ARBA" id="ARBA00022597"/>
    </source>
</evidence>
<dbReference type="PROSITE" id="PS51104">
    <property type="entry name" value="PTS_EIIC_TYPE_2"/>
    <property type="match status" value="1"/>
</dbReference>
<evidence type="ECO:0000313" key="17">
    <source>
        <dbReference type="Proteomes" id="UP000297608"/>
    </source>
</evidence>
<keyword evidence="4" id="KW-0597">Phosphoprotein</keyword>
<name>A0ABY2IGZ0_9MICO</name>
<evidence type="ECO:0000256" key="2">
    <source>
        <dbReference type="ARBA" id="ARBA00022448"/>
    </source>
</evidence>
<dbReference type="Pfam" id="PF02378">
    <property type="entry name" value="PTS_EIIC"/>
    <property type="match status" value="1"/>
</dbReference>
<evidence type="ECO:0000313" key="16">
    <source>
        <dbReference type="EMBL" id="TFB90831.1"/>
    </source>
</evidence>
<dbReference type="NCBIfam" id="TIGR00829">
    <property type="entry name" value="FRU"/>
    <property type="match status" value="1"/>
</dbReference>
<evidence type="ECO:0000256" key="7">
    <source>
        <dbReference type="ARBA" id="ARBA00022683"/>
    </source>
</evidence>
<dbReference type="PROSITE" id="PS51099">
    <property type="entry name" value="PTS_EIIB_TYPE_2"/>
    <property type="match status" value="1"/>
</dbReference>
<dbReference type="InterPro" id="IPR050864">
    <property type="entry name" value="Bacterial_PTS_Sugar_Transport"/>
</dbReference>
<proteinExistence type="predicted"/>
<dbReference type="InterPro" id="IPR036095">
    <property type="entry name" value="PTS_EIIB-like_sf"/>
</dbReference>
<accession>A0ABY2IGZ0</accession>
<feature type="transmembrane region" description="Helical" evidence="12">
    <location>
        <begin position="614"/>
        <end position="643"/>
    </location>
</feature>
<dbReference type="Proteomes" id="UP000297608">
    <property type="component" value="Unassembled WGS sequence"/>
</dbReference>
<gene>
    <name evidence="16" type="ORF">E3O44_04510</name>
</gene>
<dbReference type="InterPro" id="IPR003501">
    <property type="entry name" value="PTS_EIIB_2/3"/>
</dbReference>
<comment type="caution">
    <text evidence="16">The sequence shown here is derived from an EMBL/GenBank/DDBJ whole genome shotgun (WGS) entry which is preliminary data.</text>
</comment>
<feature type="transmembrane region" description="Helical" evidence="12">
    <location>
        <begin position="352"/>
        <end position="381"/>
    </location>
</feature>
<keyword evidence="9" id="KW-0418">Kinase</keyword>
<dbReference type="InterPro" id="IPR013014">
    <property type="entry name" value="PTS_EIIC_2"/>
</dbReference>
<feature type="domain" description="PTS EIIA type-2" evidence="13">
    <location>
        <begin position="3"/>
        <end position="147"/>
    </location>
</feature>
<feature type="transmembrane region" description="Helical" evidence="12">
    <location>
        <begin position="435"/>
        <end position="464"/>
    </location>
</feature>